<dbReference type="InterPro" id="IPR036388">
    <property type="entry name" value="WH-like_DNA-bd_sf"/>
</dbReference>
<keyword evidence="7" id="KW-1185">Reference proteome</keyword>
<dbReference type="PANTHER" id="PTHR30346:SF30">
    <property type="entry name" value="SMALL NEUTRAL PROTEASE REGULATORY PROTEIN"/>
    <property type="match status" value="1"/>
</dbReference>
<sequence length="314" mass="33938">MDLELRHLRILCAIADAGSVARAAATLGYSQQALSAQLQRIEQYFGRVVFDRSPSGVRPTGYGVEVLSRARDILVRADTLRDVPDRTGGGRRAIRLGATNSPVLAGMVARVSEQVPDVSLIVSSVYSSAAMVDRLEGGDLDVAIAADYPGLELRHSDAVTHRGIATEPTFIALPARHGMRHRLQVTLAELADEAWFLTPDDGAGWPGVFYAACEAAGFTPQQVHEFLGDQTQLQAMVATGLGVSPVQATCRPAPGVVIKALTGTPLWCRYVLAWRRDSVTEARAEVLFAAAHAAYRDLIGRAEHYQAWARGLRR</sequence>
<comment type="caution">
    <text evidence="6">The sequence shown here is derived from an EMBL/GenBank/DDBJ whole genome shotgun (WGS) entry which is preliminary data.</text>
</comment>
<proteinExistence type="inferred from homology"/>
<dbReference type="CDD" id="cd08414">
    <property type="entry name" value="PBP2_LTTR_aromatics_like"/>
    <property type="match status" value="1"/>
</dbReference>
<dbReference type="PROSITE" id="PS50931">
    <property type="entry name" value="HTH_LYSR"/>
    <property type="match status" value="1"/>
</dbReference>
<evidence type="ECO:0000256" key="4">
    <source>
        <dbReference type="ARBA" id="ARBA00023163"/>
    </source>
</evidence>
<dbReference type="SUPFAM" id="SSF53850">
    <property type="entry name" value="Periplasmic binding protein-like II"/>
    <property type="match status" value="1"/>
</dbReference>
<evidence type="ECO:0000259" key="5">
    <source>
        <dbReference type="PROSITE" id="PS50931"/>
    </source>
</evidence>
<dbReference type="EMBL" id="BAAAQM010000073">
    <property type="protein sequence ID" value="GAA2002189.1"/>
    <property type="molecule type" value="Genomic_DNA"/>
</dbReference>
<dbReference type="SUPFAM" id="SSF46785">
    <property type="entry name" value="Winged helix' DNA-binding domain"/>
    <property type="match status" value="1"/>
</dbReference>
<reference evidence="7" key="1">
    <citation type="journal article" date="2019" name="Int. J. Syst. Evol. Microbiol.">
        <title>The Global Catalogue of Microorganisms (GCM) 10K type strain sequencing project: providing services to taxonomists for standard genome sequencing and annotation.</title>
        <authorList>
            <consortium name="The Broad Institute Genomics Platform"/>
            <consortium name="The Broad Institute Genome Sequencing Center for Infectious Disease"/>
            <person name="Wu L."/>
            <person name="Ma J."/>
        </authorList>
    </citation>
    <scope>NUCLEOTIDE SEQUENCE [LARGE SCALE GENOMIC DNA]</scope>
    <source>
        <strain evidence="7">JCM 16013</strain>
    </source>
</reference>
<dbReference type="Gene3D" id="3.40.190.10">
    <property type="entry name" value="Periplasmic binding protein-like II"/>
    <property type="match status" value="2"/>
</dbReference>
<dbReference type="Pfam" id="PF00126">
    <property type="entry name" value="HTH_1"/>
    <property type="match status" value="1"/>
</dbReference>
<evidence type="ECO:0000256" key="2">
    <source>
        <dbReference type="ARBA" id="ARBA00023015"/>
    </source>
</evidence>
<protein>
    <submittedName>
        <fullName evidence="6">LysR family transcriptional regulator</fullName>
    </submittedName>
</protein>
<evidence type="ECO:0000256" key="1">
    <source>
        <dbReference type="ARBA" id="ARBA00009437"/>
    </source>
</evidence>
<evidence type="ECO:0000313" key="7">
    <source>
        <dbReference type="Proteomes" id="UP001499854"/>
    </source>
</evidence>
<gene>
    <name evidence="6" type="ORF">GCM10009838_80160</name>
</gene>
<feature type="domain" description="HTH lysR-type" evidence="5">
    <location>
        <begin position="3"/>
        <end position="60"/>
    </location>
</feature>
<accession>A0ABP5EM28</accession>
<evidence type="ECO:0000256" key="3">
    <source>
        <dbReference type="ARBA" id="ARBA00023125"/>
    </source>
</evidence>
<keyword evidence="2" id="KW-0805">Transcription regulation</keyword>
<dbReference type="PANTHER" id="PTHR30346">
    <property type="entry name" value="TRANSCRIPTIONAL DUAL REGULATOR HCAR-RELATED"/>
    <property type="match status" value="1"/>
</dbReference>
<dbReference type="PRINTS" id="PR00039">
    <property type="entry name" value="HTHLYSR"/>
</dbReference>
<name>A0ABP5EM28_9ACTN</name>
<dbReference type="RefSeq" id="WP_344662446.1">
    <property type="nucleotide sequence ID" value="NZ_BAAAQM010000073.1"/>
</dbReference>
<dbReference type="InterPro" id="IPR000847">
    <property type="entry name" value="LysR_HTH_N"/>
</dbReference>
<organism evidence="6 7">
    <name type="scientific">Catenulispora subtropica</name>
    <dbReference type="NCBI Taxonomy" id="450798"/>
    <lineage>
        <taxon>Bacteria</taxon>
        <taxon>Bacillati</taxon>
        <taxon>Actinomycetota</taxon>
        <taxon>Actinomycetes</taxon>
        <taxon>Catenulisporales</taxon>
        <taxon>Catenulisporaceae</taxon>
        <taxon>Catenulispora</taxon>
    </lineage>
</organism>
<dbReference type="Pfam" id="PF03466">
    <property type="entry name" value="LysR_substrate"/>
    <property type="match status" value="1"/>
</dbReference>
<keyword evidence="3" id="KW-0238">DNA-binding</keyword>
<evidence type="ECO:0000313" key="6">
    <source>
        <dbReference type="EMBL" id="GAA2002189.1"/>
    </source>
</evidence>
<comment type="similarity">
    <text evidence="1">Belongs to the LysR transcriptional regulatory family.</text>
</comment>
<dbReference type="InterPro" id="IPR005119">
    <property type="entry name" value="LysR_subst-bd"/>
</dbReference>
<dbReference type="InterPro" id="IPR036390">
    <property type="entry name" value="WH_DNA-bd_sf"/>
</dbReference>
<dbReference type="Gene3D" id="1.10.10.10">
    <property type="entry name" value="Winged helix-like DNA-binding domain superfamily/Winged helix DNA-binding domain"/>
    <property type="match status" value="1"/>
</dbReference>
<dbReference type="Proteomes" id="UP001499854">
    <property type="component" value="Unassembled WGS sequence"/>
</dbReference>
<keyword evidence="4" id="KW-0804">Transcription</keyword>